<protein>
    <submittedName>
        <fullName evidence="2">Type II toxin-antitoxin system HicB family antitoxin</fullName>
    </submittedName>
</protein>
<sequence>MKLKVIIHEAEEGGFWAEVPSIPGCVTQGETFDELLANIYDAVEGCLSVDVQDLSLSGKDRIMEIAV</sequence>
<dbReference type="KEGG" id="manq:L1994_10400"/>
<reference evidence="2" key="1">
    <citation type="submission" date="2022-01" db="EMBL/GenBank/DDBJ databases">
        <title>Complete genome of Methanomicrobium antiquum DSM 21220.</title>
        <authorList>
            <person name="Chen S.-C."/>
            <person name="You Y.-T."/>
            <person name="Zhou Y.-Z."/>
            <person name="Lai M.-C."/>
        </authorList>
    </citation>
    <scope>NUCLEOTIDE SEQUENCE</scope>
    <source>
        <strain evidence="2">DSM 21220</strain>
    </source>
</reference>
<dbReference type="InterPro" id="IPR035069">
    <property type="entry name" value="TTHA1013/TTHA0281-like"/>
</dbReference>
<dbReference type="SUPFAM" id="SSF143100">
    <property type="entry name" value="TTHA1013/TTHA0281-like"/>
    <property type="match status" value="1"/>
</dbReference>
<gene>
    <name evidence="2" type="ORF">L1994_10400</name>
</gene>
<dbReference type="PANTHER" id="PTHR34504">
    <property type="entry name" value="ANTITOXIN HICB"/>
    <property type="match status" value="1"/>
</dbReference>
<evidence type="ECO:0000313" key="3">
    <source>
        <dbReference type="Proteomes" id="UP001218895"/>
    </source>
</evidence>
<dbReference type="InterPro" id="IPR031807">
    <property type="entry name" value="HicB-like"/>
</dbReference>
<organism evidence="2 3">
    <name type="scientific">Methanomicrobium antiquum</name>
    <dbReference type="NCBI Taxonomy" id="487686"/>
    <lineage>
        <taxon>Archaea</taxon>
        <taxon>Methanobacteriati</taxon>
        <taxon>Methanobacteriota</taxon>
        <taxon>Stenosarchaea group</taxon>
        <taxon>Methanomicrobia</taxon>
        <taxon>Methanomicrobiales</taxon>
        <taxon>Methanomicrobiaceae</taxon>
        <taxon>Methanomicrobium</taxon>
    </lineage>
</organism>
<dbReference type="InterPro" id="IPR051404">
    <property type="entry name" value="TA_system_antitoxin"/>
</dbReference>
<accession>A0AAF0JTM9</accession>
<keyword evidence="3" id="KW-1185">Reference proteome</keyword>
<feature type="domain" description="HicB-like antitoxin of toxin-antitoxin system" evidence="1">
    <location>
        <begin position="5"/>
        <end position="49"/>
    </location>
</feature>
<dbReference type="EMBL" id="CP091092">
    <property type="protein sequence ID" value="WFN36538.1"/>
    <property type="molecule type" value="Genomic_DNA"/>
</dbReference>
<dbReference type="GeneID" id="79950812"/>
<name>A0AAF0JTM9_9EURY</name>
<dbReference type="Proteomes" id="UP001218895">
    <property type="component" value="Chromosome"/>
</dbReference>
<evidence type="ECO:0000313" key="2">
    <source>
        <dbReference type="EMBL" id="WFN36538.1"/>
    </source>
</evidence>
<dbReference type="Pfam" id="PF15919">
    <property type="entry name" value="HicB_lk_antitox"/>
    <property type="match status" value="1"/>
</dbReference>
<dbReference type="RefSeq" id="WP_278099373.1">
    <property type="nucleotide sequence ID" value="NZ_CP091092.1"/>
</dbReference>
<dbReference type="AlphaFoldDB" id="A0AAF0JTM9"/>
<dbReference type="Gene3D" id="3.30.160.250">
    <property type="match status" value="1"/>
</dbReference>
<evidence type="ECO:0000259" key="1">
    <source>
        <dbReference type="Pfam" id="PF15919"/>
    </source>
</evidence>
<dbReference type="PANTHER" id="PTHR34504:SF2">
    <property type="entry name" value="UPF0150 PROTEIN SSL0259"/>
    <property type="match status" value="1"/>
</dbReference>
<proteinExistence type="predicted"/>